<dbReference type="GO" id="GO:0008234">
    <property type="term" value="F:cysteine-type peptidase activity"/>
    <property type="evidence" value="ECO:0007669"/>
    <property type="project" value="InterPro"/>
</dbReference>
<proteinExistence type="inferred from homology"/>
<reference evidence="7" key="1">
    <citation type="journal article" date="2020" name="bioRxiv">
        <title>Comparative genomics of Chlamydomonas.</title>
        <authorList>
            <person name="Craig R.J."/>
            <person name="Hasan A.R."/>
            <person name="Ness R.W."/>
            <person name="Keightley P.D."/>
        </authorList>
    </citation>
    <scope>NUCLEOTIDE SEQUENCE</scope>
    <source>
        <strain evidence="7">CCAP 11/173</strain>
    </source>
</reference>
<dbReference type="Gene3D" id="3.40.395.10">
    <property type="entry name" value="Adenoviral Proteinase, Chain A"/>
    <property type="match status" value="1"/>
</dbReference>
<dbReference type="AlphaFoldDB" id="A0A835TGI6"/>
<dbReference type="OrthoDB" id="1939479at2759"/>
<comment type="similarity">
    <text evidence="1">Belongs to the peptidase C48 family.</text>
</comment>
<keyword evidence="8" id="KW-1185">Reference proteome</keyword>
<dbReference type="SUPFAM" id="SSF54001">
    <property type="entry name" value="Cysteine proteinases"/>
    <property type="match status" value="1"/>
</dbReference>
<dbReference type="Pfam" id="PF02902">
    <property type="entry name" value="Peptidase_C48"/>
    <property type="match status" value="1"/>
</dbReference>
<evidence type="ECO:0000256" key="1">
    <source>
        <dbReference type="ARBA" id="ARBA00005234"/>
    </source>
</evidence>
<protein>
    <recommendedName>
        <fullName evidence="6">Ubiquitin-like protease family profile domain-containing protein</fullName>
    </recommendedName>
</protein>
<evidence type="ECO:0000313" key="8">
    <source>
        <dbReference type="Proteomes" id="UP000613740"/>
    </source>
</evidence>
<evidence type="ECO:0000256" key="3">
    <source>
        <dbReference type="ARBA" id="ARBA00022801"/>
    </source>
</evidence>
<feature type="domain" description="Ubiquitin-like protease family profile" evidence="6">
    <location>
        <begin position="519"/>
        <end position="714"/>
    </location>
</feature>
<dbReference type="GO" id="GO:0006508">
    <property type="term" value="P:proteolysis"/>
    <property type="evidence" value="ECO:0007669"/>
    <property type="project" value="UniProtKB-KW"/>
</dbReference>
<feature type="region of interest" description="Disordered" evidence="5">
    <location>
        <begin position="332"/>
        <end position="352"/>
    </location>
</feature>
<keyword evidence="3" id="KW-0378">Hydrolase</keyword>
<evidence type="ECO:0000259" key="6">
    <source>
        <dbReference type="PROSITE" id="PS50600"/>
    </source>
</evidence>
<evidence type="ECO:0000256" key="2">
    <source>
        <dbReference type="ARBA" id="ARBA00022670"/>
    </source>
</evidence>
<dbReference type="EMBL" id="JAEHOD010000044">
    <property type="protein sequence ID" value="KAG2438300.1"/>
    <property type="molecule type" value="Genomic_DNA"/>
</dbReference>
<feature type="region of interest" description="Disordered" evidence="5">
    <location>
        <begin position="147"/>
        <end position="183"/>
    </location>
</feature>
<keyword evidence="4" id="KW-0175">Coiled coil</keyword>
<gene>
    <name evidence="7" type="ORF">HYH02_010997</name>
</gene>
<sequence length="748" mass="74450">MYSQSTAEEKLKARSKAQMRGISKKKQTAKKQLRRAGSMGPAGYQLEHCSFFINPQSGTQFQSSRLIREALLRRRSLKERLLNALAEVRDVVRKIQEQERKPADMQEHTGAYGGAAVAAAAASTAAAAAATAATAPAAVAAADAGASDAGAAGPSHNHTVPPSKAGAGSEHGRGRGRQRRAEMAAGGAAAAAGAAALAAAAGSGALLLGSAAAAGAPAAAPPAAAAAAAAVADADADAPNAGAGVAGPSYNRTVPPSKAGAGGGLRRGRRRGAEPAAGGAVAAADGAALAAAASLEALLVSSAAAAGAPAAAPPAAAAPVVAVADADADAPDAGAGAAGPSYNHTVPPSKAGAGAVLRRGTRRGAEPAAGGAVAAADGAALAAVASLEALLLSSAAAAGAPAAAPPAAAAPVVAVADADADAPDAGAGAAGPSYNHTVPPSKAGAGGGLRRGRRRGVVAAAAVEEPPTYIGSSDDDAHDAGHISNRTRGKITTWPRLVHLALGGDLPAVVVDDGAAVRAQLSRADVQRALKAAGILGMKKEAEAFANDELMQCVALWWWETARRSKQLNILPVNSQATAKLAAGEAAEIIARPGTRAWFKYDTSRAATDYDTWLLPVNNPGVHWWLLVVKRAGKKGTIVVYDSSSGPSSVQDLASVHEETKALRYPHHVAAINGVKGQAVFAGVAAWRLEFPPVPQQLNGYTCGYYVAEFGRRIAMGEAVGSSAVSVADVVQGMIESMLSYNITRFSG</sequence>
<organism evidence="7 8">
    <name type="scientific">Chlamydomonas schloesseri</name>
    <dbReference type="NCBI Taxonomy" id="2026947"/>
    <lineage>
        <taxon>Eukaryota</taxon>
        <taxon>Viridiplantae</taxon>
        <taxon>Chlorophyta</taxon>
        <taxon>core chlorophytes</taxon>
        <taxon>Chlorophyceae</taxon>
        <taxon>CS clade</taxon>
        <taxon>Chlamydomonadales</taxon>
        <taxon>Chlamydomonadaceae</taxon>
        <taxon>Chlamydomonas</taxon>
    </lineage>
</organism>
<evidence type="ECO:0000313" key="7">
    <source>
        <dbReference type="EMBL" id="KAG2438300.1"/>
    </source>
</evidence>
<accession>A0A835TGI6</accession>
<evidence type="ECO:0000256" key="4">
    <source>
        <dbReference type="SAM" id="Coils"/>
    </source>
</evidence>
<feature type="region of interest" description="Disordered" evidence="5">
    <location>
        <begin position="243"/>
        <end position="273"/>
    </location>
</feature>
<dbReference type="PROSITE" id="PS50600">
    <property type="entry name" value="ULP_PROTEASE"/>
    <property type="match status" value="1"/>
</dbReference>
<dbReference type="Proteomes" id="UP000613740">
    <property type="component" value="Unassembled WGS sequence"/>
</dbReference>
<evidence type="ECO:0000256" key="5">
    <source>
        <dbReference type="SAM" id="MobiDB-lite"/>
    </source>
</evidence>
<feature type="coiled-coil region" evidence="4">
    <location>
        <begin position="67"/>
        <end position="101"/>
    </location>
</feature>
<name>A0A835TGI6_9CHLO</name>
<feature type="compositionally biased region" description="Low complexity" evidence="5">
    <location>
        <begin position="423"/>
        <end position="433"/>
    </location>
</feature>
<feature type="compositionally biased region" description="Basic residues" evidence="5">
    <location>
        <begin position="13"/>
        <end position="30"/>
    </location>
</feature>
<feature type="region of interest" description="Disordered" evidence="5">
    <location>
        <begin position="423"/>
        <end position="450"/>
    </location>
</feature>
<dbReference type="InterPro" id="IPR003653">
    <property type="entry name" value="Peptidase_C48_C"/>
</dbReference>
<dbReference type="InterPro" id="IPR038765">
    <property type="entry name" value="Papain-like_cys_pep_sf"/>
</dbReference>
<feature type="region of interest" description="Disordered" evidence="5">
    <location>
        <begin position="1"/>
        <end position="30"/>
    </location>
</feature>
<comment type="caution">
    <text evidence="7">The sequence shown here is derived from an EMBL/GenBank/DDBJ whole genome shotgun (WGS) entry which is preliminary data.</text>
</comment>
<keyword evidence="2" id="KW-0645">Protease</keyword>